<sequence>MLRLYNLLAAILFIDLCTISVMAGWSCGWHDGTGPIEWAVGQAAYVLEYRNGSFICNVLYDLESIFGLSRPKFLKSNFELEQDRPVPSCQPQDQPAITDIVQRSKNKIAASKLYSRNMIRDLKSRMSWTWQTRSPQPLYRRRVPQAVVPR</sequence>
<accession>A0AAD4R3B4</accession>
<name>A0AAD4R3B4_9BILA</name>
<dbReference type="Proteomes" id="UP001201812">
    <property type="component" value="Unassembled WGS sequence"/>
</dbReference>
<comment type="caution">
    <text evidence="2">The sequence shown here is derived from an EMBL/GenBank/DDBJ whole genome shotgun (WGS) entry which is preliminary data.</text>
</comment>
<feature type="chain" id="PRO_5042268202" evidence="1">
    <location>
        <begin position="24"/>
        <end position="150"/>
    </location>
</feature>
<feature type="signal peptide" evidence="1">
    <location>
        <begin position="1"/>
        <end position="23"/>
    </location>
</feature>
<keyword evidence="3" id="KW-1185">Reference proteome</keyword>
<organism evidence="2 3">
    <name type="scientific">Ditylenchus destructor</name>
    <dbReference type="NCBI Taxonomy" id="166010"/>
    <lineage>
        <taxon>Eukaryota</taxon>
        <taxon>Metazoa</taxon>
        <taxon>Ecdysozoa</taxon>
        <taxon>Nematoda</taxon>
        <taxon>Chromadorea</taxon>
        <taxon>Rhabditida</taxon>
        <taxon>Tylenchina</taxon>
        <taxon>Tylenchomorpha</taxon>
        <taxon>Sphaerularioidea</taxon>
        <taxon>Anguinidae</taxon>
        <taxon>Anguininae</taxon>
        <taxon>Ditylenchus</taxon>
    </lineage>
</organism>
<keyword evidence="1" id="KW-0732">Signal</keyword>
<reference evidence="2" key="1">
    <citation type="submission" date="2022-01" db="EMBL/GenBank/DDBJ databases">
        <title>Genome Sequence Resource for Two Populations of Ditylenchus destructor, the Migratory Endoparasitic Phytonematode.</title>
        <authorList>
            <person name="Zhang H."/>
            <person name="Lin R."/>
            <person name="Xie B."/>
        </authorList>
    </citation>
    <scope>NUCLEOTIDE SEQUENCE</scope>
    <source>
        <strain evidence="2">BazhouSP</strain>
    </source>
</reference>
<protein>
    <submittedName>
        <fullName evidence="2">Uncharacterized protein</fullName>
    </submittedName>
</protein>
<evidence type="ECO:0000256" key="1">
    <source>
        <dbReference type="SAM" id="SignalP"/>
    </source>
</evidence>
<gene>
    <name evidence="2" type="ORF">DdX_12682</name>
</gene>
<proteinExistence type="predicted"/>
<dbReference type="EMBL" id="JAKKPZ010000043">
    <property type="protein sequence ID" value="KAI1707090.1"/>
    <property type="molecule type" value="Genomic_DNA"/>
</dbReference>
<evidence type="ECO:0000313" key="2">
    <source>
        <dbReference type="EMBL" id="KAI1707090.1"/>
    </source>
</evidence>
<dbReference type="AlphaFoldDB" id="A0AAD4R3B4"/>
<evidence type="ECO:0000313" key="3">
    <source>
        <dbReference type="Proteomes" id="UP001201812"/>
    </source>
</evidence>